<dbReference type="InterPro" id="IPR001752">
    <property type="entry name" value="Kinesin_motor_dom"/>
</dbReference>
<organism evidence="4 5">
    <name type="scientific">Amborella trichopoda</name>
    <dbReference type="NCBI Taxonomy" id="13333"/>
    <lineage>
        <taxon>Eukaryota</taxon>
        <taxon>Viridiplantae</taxon>
        <taxon>Streptophyta</taxon>
        <taxon>Embryophyta</taxon>
        <taxon>Tracheophyta</taxon>
        <taxon>Spermatophyta</taxon>
        <taxon>Magnoliopsida</taxon>
        <taxon>Amborellales</taxon>
        <taxon>Amborellaceae</taxon>
        <taxon>Amborella</taxon>
    </lineage>
</organism>
<evidence type="ECO:0000256" key="2">
    <source>
        <dbReference type="PROSITE-ProRule" id="PRU00283"/>
    </source>
</evidence>
<dbReference type="OMA" id="MILCESA"/>
<dbReference type="Gene3D" id="1.20.58.1980">
    <property type="match status" value="1"/>
</dbReference>
<sequence length="131" mass="14473">MAGSDNIEQAGHAQDGKSIKEMQLLEGCGVHSKWRYGPYRASKLIMLLQGSFKDEKSRLLMILCESAKPKNIQKTIATFEYGSKAKSIVRLPGSPITQKPGGPGDQRSVTVLKAKISYMETFISKLQEEIV</sequence>
<keyword evidence="1" id="KW-0505">Motor protein</keyword>
<comment type="similarity">
    <text evidence="2">Belongs to the TRAFAC class myosin-kinesin ATPase superfamily. Kinesin family.</text>
</comment>
<comment type="caution">
    <text evidence="2">Lacks conserved residue(s) required for the propagation of feature annotation.</text>
</comment>
<name>U5D921_AMBTC</name>
<proteinExistence type="inferred from homology"/>
<evidence type="ECO:0000313" key="4">
    <source>
        <dbReference type="EMBL" id="ERN17927.1"/>
    </source>
</evidence>
<dbReference type="Pfam" id="PF00225">
    <property type="entry name" value="Kinesin"/>
    <property type="match status" value="1"/>
</dbReference>
<dbReference type="Gramene" id="ERN17927">
    <property type="protein sequence ID" value="ERN17927"/>
    <property type="gene ID" value="AMTR_s00046p00017270"/>
</dbReference>
<keyword evidence="5" id="KW-1185">Reference proteome</keyword>
<evidence type="ECO:0000313" key="5">
    <source>
        <dbReference type="Proteomes" id="UP000017836"/>
    </source>
</evidence>
<dbReference type="GO" id="GO:0003777">
    <property type="term" value="F:microtubule motor activity"/>
    <property type="evidence" value="ECO:0007669"/>
    <property type="project" value="InterPro"/>
</dbReference>
<dbReference type="AlphaFoldDB" id="U5D921"/>
<gene>
    <name evidence="4" type="ORF">AMTR_s00046p00017270</name>
</gene>
<dbReference type="GO" id="GO:0008017">
    <property type="term" value="F:microtubule binding"/>
    <property type="evidence" value="ECO:0007669"/>
    <property type="project" value="InterPro"/>
</dbReference>
<dbReference type="eggNOG" id="KOG0243">
    <property type="taxonomic scope" value="Eukaryota"/>
</dbReference>
<feature type="domain" description="Kinesin motor" evidence="3">
    <location>
        <begin position="1"/>
        <end position="88"/>
    </location>
</feature>
<protein>
    <recommendedName>
        <fullName evidence="3">Kinesin motor domain-containing protein</fullName>
    </recommendedName>
</protein>
<evidence type="ECO:0000259" key="3">
    <source>
        <dbReference type="PROSITE" id="PS50067"/>
    </source>
</evidence>
<dbReference type="Proteomes" id="UP000017836">
    <property type="component" value="Unassembled WGS sequence"/>
</dbReference>
<dbReference type="GO" id="GO:0005524">
    <property type="term" value="F:ATP binding"/>
    <property type="evidence" value="ECO:0007669"/>
    <property type="project" value="InterPro"/>
</dbReference>
<dbReference type="InterPro" id="IPR027417">
    <property type="entry name" value="P-loop_NTPase"/>
</dbReference>
<dbReference type="STRING" id="13333.U5D921"/>
<accession>U5D921</accession>
<dbReference type="SUPFAM" id="SSF52540">
    <property type="entry name" value="P-loop containing nucleoside triphosphate hydrolases"/>
    <property type="match status" value="1"/>
</dbReference>
<dbReference type="GO" id="GO:0007018">
    <property type="term" value="P:microtubule-based movement"/>
    <property type="evidence" value="ECO:0007669"/>
    <property type="project" value="InterPro"/>
</dbReference>
<evidence type="ECO:0000256" key="1">
    <source>
        <dbReference type="ARBA" id="ARBA00023175"/>
    </source>
</evidence>
<reference evidence="5" key="1">
    <citation type="journal article" date="2013" name="Science">
        <title>The Amborella genome and the evolution of flowering plants.</title>
        <authorList>
            <consortium name="Amborella Genome Project"/>
        </authorList>
    </citation>
    <scope>NUCLEOTIDE SEQUENCE [LARGE SCALE GENOMIC DNA]</scope>
</reference>
<dbReference type="HOGENOM" id="CLU_1930370_0_0_1"/>
<dbReference type="EMBL" id="KI392290">
    <property type="protein sequence ID" value="ERN17927.1"/>
    <property type="molecule type" value="Genomic_DNA"/>
</dbReference>
<dbReference type="PROSITE" id="PS50067">
    <property type="entry name" value="KINESIN_MOTOR_2"/>
    <property type="match status" value="1"/>
</dbReference>